<keyword evidence="6" id="KW-0539">Nucleus</keyword>
<evidence type="ECO:0000256" key="4">
    <source>
        <dbReference type="ARBA" id="ARBA00022884"/>
    </source>
</evidence>
<evidence type="ECO:0000259" key="11">
    <source>
        <dbReference type="PROSITE" id="PS50102"/>
    </source>
</evidence>
<accession>A0A1X7R9A3</accession>
<keyword evidence="5" id="KW-0508">mRNA splicing</keyword>
<dbReference type="Pfam" id="PF00076">
    <property type="entry name" value="RRM_1"/>
    <property type="match status" value="3"/>
</dbReference>
<evidence type="ECO:0000256" key="6">
    <source>
        <dbReference type="ARBA" id="ARBA00023242"/>
    </source>
</evidence>
<feature type="region of interest" description="Disordered" evidence="10">
    <location>
        <begin position="393"/>
        <end position="433"/>
    </location>
</feature>
<feature type="domain" description="RRM" evidence="11">
    <location>
        <begin position="204"/>
        <end position="281"/>
    </location>
</feature>
<dbReference type="FunFam" id="3.30.70.330:FF:000365">
    <property type="entry name" value="U4/U6 snRNA-associated-splicing factor PRP24"/>
    <property type="match status" value="1"/>
</dbReference>
<feature type="compositionally biased region" description="Polar residues" evidence="10">
    <location>
        <begin position="393"/>
        <end position="414"/>
    </location>
</feature>
<evidence type="ECO:0000313" key="13">
    <source>
        <dbReference type="Proteomes" id="UP000196158"/>
    </source>
</evidence>
<feature type="region of interest" description="Disordered" evidence="10">
    <location>
        <begin position="1"/>
        <end position="24"/>
    </location>
</feature>
<dbReference type="OrthoDB" id="360390at2759"/>
<dbReference type="GO" id="GO:0005688">
    <property type="term" value="C:U6 snRNP"/>
    <property type="evidence" value="ECO:0007669"/>
    <property type="project" value="UniProtKB-ARBA"/>
</dbReference>
<dbReference type="SUPFAM" id="SSF54928">
    <property type="entry name" value="RNA-binding domain, RBD"/>
    <property type="match status" value="2"/>
</dbReference>
<name>A0A1X7R9A3_9SACH</name>
<keyword evidence="4 9" id="KW-0694">RNA-binding</keyword>
<gene>
    <name evidence="12" type="ORF">KASA_0I00396G</name>
</gene>
<dbReference type="STRING" id="1789683.A0A1X7R9A3"/>
<evidence type="ECO:0000313" key="12">
    <source>
        <dbReference type="EMBL" id="SMN22040.1"/>
    </source>
</evidence>
<dbReference type="InterPro" id="IPR012677">
    <property type="entry name" value="Nucleotide-bd_a/b_plait_sf"/>
</dbReference>
<comment type="subcellular location">
    <subcellularLocation>
        <location evidence="1">Nucleus</location>
    </subcellularLocation>
</comment>
<evidence type="ECO:0000256" key="10">
    <source>
        <dbReference type="SAM" id="MobiDB-lite"/>
    </source>
</evidence>
<dbReference type="InterPro" id="IPR000504">
    <property type="entry name" value="RRM_dom"/>
</dbReference>
<organism evidence="12 13">
    <name type="scientific">Maudiozyma saulgeensis</name>
    <dbReference type="NCBI Taxonomy" id="1789683"/>
    <lineage>
        <taxon>Eukaryota</taxon>
        <taxon>Fungi</taxon>
        <taxon>Dikarya</taxon>
        <taxon>Ascomycota</taxon>
        <taxon>Saccharomycotina</taxon>
        <taxon>Saccharomycetes</taxon>
        <taxon>Saccharomycetales</taxon>
        <taxon>Saccharomycetaceae</taxon>
        <taxon>Maudiozyma</taxon>
    </lineage>
</organism>
<evidence type="ECO:0000256" key="1">
    <source>
        <dbReference type="ARBA" id="ARBA00004123"/>
    </source>
</evidence>
<dbReference type="SMART" id="SM00360">
    <property type="entry name" value="RRM"/>
    <property type="match status" value="4"/>
</dbReference>
<keyword evidence="2" id="KW-0507">mRNA processing</keyword>
<feature type="compositionally biased region" description="Low complexity" evidence="10">
    <location>
        <begin position="415"/>
        <end position="426"/>
    </location>
</feature>
<evidence type="ECO:0000256" key="8">
    <source>
        <dbReference type="ARBA" id="ARBA00093627"/>
    </source>
</evidence>
<feature type="domain" description="RRM" evidence="11">
    <location>
        <begin position="35"/>
        <end position="110"/>
    </location>
</feature>
<proteinExistence type="predicted"/>
<keyword evidence="3" id="KW-0677">Repeat</keyword>
<dbReference type="Proteomes" id="UP000196158">
    <property type="component" value="Unassembled WGS sequence"/>
</dbReference>
<dbReference type="Gene3D" id="3.30.70.330">
    <property type="match status" value="4"/>
</dbReference>
<dbReference type="AlphaFoldDB" id="A0A1X7R9A3"/>
<evidence type="ECO:0000256" key="2">
    <source>
        <dbReference type="ARBA" id="ARBA00022664"/>
    </source>
</evidence>
<dbReference type="PANTHER" id="PTHR24012">
    <property type="entry name" value="RNA BINDING PROTEIN"/>
    <property type="match status" value="1"/>
</dbReference>
<dbReference type="PROSITE" id="PS50102">
    <property type="entry name" value="RRM"/>
    <property type="match status" value="3"/>
</dbReference>
<dbReference type="GO" id="GO:0003723">
    <property type="term" value="F:RNA binding"/>
    <property type="evidence" value="ECO:0007669"/>
    <property type="project" value="UniProtKB-UniRule"/>
</dbReference>
<dbReference type="GO" id="GO:0008380">
    <property type="term" value="P:RNA splicing"/>
    <property type="evidence" value="ECO:0007669"/>
    <property type="project" value="UniProtKB-KW"/>
</dbReference>
<evidence type="ECO:0000256" key="5">
    <source>
        <dbReference type="ARBA" id="ARBA00023187"/>
    </source>
</evidence>
<evidence type="ECO:0000256" key="7">
    <source>
        <dbReference type="ARBA" id="ARBA00093374"/>
    </source>
</evidence>
<keyword evidence="13" id="KW-1185">Reference proteome</keyword>
<feature type="domain" description="RRM" evidence="11">
    <location>
        <begin position="111"/>
        <end position="189"/>
    </location>
</feature>
<protein>
    <recommendedName>
        <fullName evidence="8">U4/U6 snRNA-associated-splicing factor PRP24</fullName>
    </recommendedName>
</protein>
<dbReference type="Pfam" id="PF16842">
    <property type="entry name" value="RRM_occluded"/>
    <property type="match status" value="1"/>
</dbReference>
<reference evidence="12 13" key="1">
    <citation type="submission" date="2017-04" db="EMBL/GenBank/DDBJ databases">
        <authorList>
            <person name="Afonso C.L."/>
            <person name="Miller P.J."/>
            <person name="Scott M.A."/>
            <person name="Spackman E."/>
            <person name="Goraichik I."/>
            <person name="Dimitrov K.M."/>
            <person name="Suarez D.L."/>
            <person name="Swayne D.E."/>
        </authorList>
    </citation>
    <scope>NUCLEOTIDE SEQUENCE [LARGE SCALE GENOMIC DNA]</scope>
</reference>
<comment type="function">
    <text evidence="7">Functions as a recycling factor of the spliceosome, a machinery that forms on each precursor-messenger RNA (pre-mRNA) and catalyzes the removal of introns. Chaperones the re-annealing of U4 and U6 snRNAs (small nuclear RNAs) released from previous rounds of splicing, an initial step in reforming the U4/U6-U5 tri-snRNP (small nuclear ribonucleoprotein) that can reassemble into another spliceosome complex; this step involves binding U6 and facilitating the unwinding of the U6 internal stem loop, followed by base-pairing of U6 to U4.</text>
</comment>
<dbReference type="InterPro" id="IPR031766">
    <property type="entry name" value="RRM_occluded"/>
</dbReference>
<dbReference type="EMBL" id="FXLY01000010">
    <property type="protein sequence ID" value="SMN22040.1"/>
    <property type="molecule type" value="Genomic_DNA"/>
</dbReference>
<dbReference type="GO" id="GO:0006397">
    <property type="term" value="P:mRNA processing"/>
    <property type="evidence" value="ECO:0007669"/>
    <property type="project" value="UniProtKB-KW"/>
</dbReference>
<dbReference type="InterPro" id="IPR035979">
    <property type="entry name" value="RBD_domain_sf"/>
</dbReference>
<sequence>MVNGHEKRSLEDPNSEYNERIKKPRDADMVDRSFKAVVVKNLPRSYNNGKIKKIFQDCGTIKEIETCDSIDRTSRFARLEFTNHNEALAALTKTFKIVGSNEIEVELLQNRTLWMTNFPPNYSNKNIRNLLLEIGVVPISIRLPSHRYNSNRRFCYIDVYSKEECEIAVDNLNGTELGRYKLIVKLSNPAEKEKRSDAGLLERRELFVRNLNPKSLEHDNLEKIFGEFGTIEHITIPKSTSEINNGCAFITFFNKDEADNALSLDKTEIDGRIISVHLADNKAYLERRELLQILNSRNNKKKEFFASLYPISDKISKEQILSFILESVKIPSEEVMKIFLVNDLNGALIQFRDKHLAARCCVVLDKTKFMNKTINVGTVSDLKFYKPEASQKDNNSVISTGKKLNNKMKQNEANEITTEETSPSTSKPAMTNDDFRKMFIGH</sequence>
<evidence type="ECO:0000256" key="3">
    <source>
        <dbReference type="ARBA" id="ARBA00022737"/>
    </source>
</evidence>
<evidence type="ECO:0000256" key="9">
    <source>
        <dbReference type="PROSITE-ProRule" id="PRU00176"/>
    </source>
</evidence>